<dbReference type="AlphaFoldDB" id="A0A2M7QSW6"/>
<organism evidence="6 7">
    <name type="scientific">Candidatus Portnoybacteria bacterium CG_4_10_14_0_8_um_filter_40_50</name>
    <dbReference type="NCBI Taxonomy" id="1974800"/>
    <lineage>
        <taxon>Bacteria</taxon>
        <taxon>Candidatus Portnoyibacteriota</taxon>
    </lineage>
</organism>
<protein>
    <submittedName>
        <fullName evidence="6">ZIP family metal transporter</fullName>
    </submittedName>
</protein>
<dbReference type="Proteomes" id="UP000229481">
    <property type="component" value="Unassembled WGS sequence"/>
</dbReference>
<proteinExistence type="predicted"/>
<keyword evidence="2 5" id="KW-0812">Transmembrane</keyword>
<comment type="caution">
    <text evidence="6">The sequence shown here is derived from an EMBL/GenBank/DDBJ whole genome shotgun (WGS) entry which is preliminary data.</text>
</comment>
<gene>
    <name evidence="6" type="ORF">COY85_01310</name>
</gene>
<feature type="transmembrane region" description="Helical" evidence="5">
    <location>
        <begin position="6"/>
        <end position="27"/>
    </location>
</feature>
<feature type="transmembrane region" description="Helical" evidence="5">
    <location>
        <begin position="36"/>
        <end position="57"/>
    </location>
</feature>
<dbReference type="GO" id="GO:0016020">
    <property type="term" value="C:membrane"/>
    <property type="evidence" value="ECO:0007669"/>
    <property type="project" value="UniProtKB-SubCell"/>
</dbReference>
<name>A0A2M7QSW6_9BACT</name>
<dbReference type="EMBL" id="PFLK01000028">
    <property type="protein sequence ID" value="PIY75095.1"/>
    <property type="molecule type" value="Genomic_DNA"/>
</dbReference>
<dbReference type="PANTHER" id="PTHR16950">
    <property type="entry name" value="ZINC TRANSPORTER SLC39A7 HISTIDINE-RICH MEMBRANE PROTEIN KE4"/>
    <property type="match status" value="1"/>
</dbReference>
<feature type="non-terminal residue" evidence="6">
    <location>
        <position position="114"/>
    </location>
</feature>
<comment type="subcellular location">
    <subcellularLocation>
        <location evidence="1">Membrane</location>
        <topology evidence="1">Multi-pass membrane protein</topology>
    </subcellularLocation>
</comment>
<evidence type="ECO:0000256" key="1">
    <source>
        <dbReference type="ARBA" id="ARBA00004141"/>
    </source>
</evidence>
<evidence type="ECO:0000313" key="7">
    <source>
        <dbReference type="Proteomes" id="UP000229481"/>
    </source>
</evidence>
<evidence type="ECO:0000256" key="2">
    <source>
        <dbReference type="ARBA" id="ARBA00022692"/>
    </source>
</evidence>
<feature type="transmembrane region" description="Helical" evidence="5">
    <location>
        <begin position="69"/>
        <end position="87"/>
    </location>
</feature>
<evidence type="ECO:0000256" key="5">
    <source>
        <dbReference type="SAM" id="Phobius"/>
    </source>
</evidence>
<dbReference type="PANTHER" id="PTHR16950:SF16">
    <property type="entry name" value="ZINC TRANSPORTER ZIP13"/>
    <property type="match status" value="1"/>
</dbReference>
<evidence type="ECO:0000256" key="4">
    <source>
        <dbReference type="ARBA" id="ARBA00023136"/>
    </source>
</evidence>
<dbReference type="GO" id="GO:0046873">
    <property type="term" value="F:metal ion transmembrane transporter activity"/>
    <property type="evidence" value="ECO:0007669"/>
    <property type="project" value="InterPro"/>
</dbReference>
<keyword evidence="4 5" id="KW-0472">Membrane</keyword>
<evidence type="ECO:0000313" key="6">
    <source>
        <dbReference type="EMBL" id="PIY75095.1"/>
    </source>
</evidence>
<evidence type="ECO:0000256" key="3">
    <source>
        <dbReference type="ARBA" id="ARBA00022989"/>
    </source>
</evidence>
<reference evidence="7" key="1">
    <citation type="submission" date="2017-09" db="EMBL/GenBank/DDBJ databases">
        <title>Depth-based differentiation of microbial function through sediment-hosted aquifers and enrichment of novel symbionts in the deep terrestrial subsurface.</title>
        <authorList>
            <person name="Probst A.J."/>
            <person name="Ladd B."/>
            <person name="Jarett J.K."/>
            <person name="Geller-Mcgrath D.E."/>
            <person name="Sieber C.M.K."/>
            <person name="Emerson J.B."/>
            <person name="Anantharaman K."/>
            <person name="Thomas B.C."/>
            <person name="Malmstrom R."/>
            <person name="Stieglmeier M."/>
            <person name="Klingl A."/>
            <person name="Woyke T."/>
            <person name="Ryan C.M."/>
            <person name="Banfield J.F."/>
        </authorList>
    </citation>
    <scope>NUCLEOTIDE SEQUENCE [LARGE SCALE GENOMIC DNA]</scope>
</reference>
<dbReference type="InterPro" id="IPR003689">
    <property type="entry name" value="ZIP"/>
</dbReference>
<keyword evidence="3 5" id="KW-1133">Transmembrane helix</keyword>
<sequence length="114" mass="12912">MVTFIWILLATVFISLISFVGALTLFLKEKILNKILMYLVSFSAGALIGGAFLHLIPEAVKEVGFEENSILKVFLYLIFGFCTFFILEEFIGWHHHHSASHPEISSFSYLILIS</sequence>
<accession>A0A2M7QSW6</accession>
<dbReference type="Pfam" id="PF02535">
    <property type="entry name" value="Zip"/>
    <property type="match status" value="1"/>
</dbReference>